<reference evidence="10 11" key="1">
    <citation type="journal article" date="2020" name="Genomics">
        <title>Complete, high-quality genomes from long-read metagenomic sequencing of two wolf lichen thalli reveals enigmatic genome architecture.</title>
        <authorList>
            <person name="McKenzie S.K."/>
            <person name="Walston R.F."/>
            <person name="Allen J.L."/>
        </authorList>
    </citation>
    <scope>NUCLEOTIDE SEQUENCE [LARGE SCALE GENOMIC DNA]</scope>
    <source>
        <strain evidence="10">WasteWater1</strain>
    </source>
</reference>
<dbReference type="GO" id="GO:0031297">
    <property type="term" value="P:replication fork processing"/>
    <property type="evidence" value="ECO:0007669"/>
    <property type="project" value="UniProtKB-UniRule"/>
</dbReference>
<dbReference type="RefSeq" id="XP_037151163.1">
    <property type="nucleotide sequence ID" value="XM_037292624.1"/>
</dbReference>
<feature type="domain" description="Chromosome segregation in meiosis protein 3" evidence="9">
    <location>
        <begin position="70"/>
        <end position="152"/>
    </location>
</feature>
<dbReference type="GO" id="GO:0031298">
    <property type="term" value="C:replication fork protection complex"/>
    <property type="evidence" value="ECO:0007669"/>
    <property type="project" value="TreeGrafter"/>
</dbReference>
<gene>
    <name evidence="10" type="ORF">HO133_001696</name>
</gene>
<dbReference type="Proteomes" id="UP000593566">
    <property type="component" value="Unassembled WGS sequence"/>
</dbReference>
<organism evidence="10 11">
    <name type="scientific">Letharia lupina</name>
    <dbReference type="NCBI Taxonomy" id="560253"/>
    <lineage>
        <taxon>Eukaryota</taxon>
        <taxon>Fungi</taxon>
        <taxon>Dikarya</taxon>
        <taxon>Ascomycota</taxon>
        <taxon>Pezizomycotina</taxon>
        <taxon>Lecanoromycetes</taxon>
        <taxon>OSLEUM clade</taxon>
        <taxon>Lecanoromycetidae</taxon>
        <taxon>Lecanorales</taxon>
        <taxon>Lecanorineae</taxon>
        <taxon>Parmeliaceae</taxon>
        <taxon>Letharia</taxon>
    </lineage>
</organism>
<dbReference type="EMBL" id="JACCJB010000013">
    <property type="protein sequence ID" value="KAF6221728.1"/>
    <property type="molecule type" value="Genomic_DNA"/>
</dbReference>
<evidence type="ECO:0000313" key="10">
    <source>
        <dbReference type="EMBL" id="KAF6221728.1"/>
    </source>
</evidence>
<evidence type="ECO:0000256" key="4">
    <source>
        <dbReference type="ARBA" id="ARBA00022880"/>
    </source>
</evidence>
<dbReference type="InterPro" id="IPR040038">
    <property type="entry name" value="TIPIN/Csm3/Swi3"/>
</dbReference>
<proteinExistence type="inferred from homology"/>
<keyword evidence="5 7" id="KW-0539">Nucleus</keyword>
<evidence type="ECO:0000256" key="1">
    <source>
        <dbReference type="ARBA" id="ARBA00004123"/>
    </source>
</evidence>
<name>A0A8H6CDV4_9LECA</name>
<dbReference type="GO" id="GO:0003677">
    <property type="term" value="F:DNA binding"/>
    <property type="evidence" value="ECO:0007669"/>
    <property type="project" value="TreeGrafter"/>
</dbReference>
<dbReference type="AlphaFoldDB" id="A0A8H6CDV4"/>
<evidence type="ECO:0000256" key="8">
    <source>
        <dbReference type="SAM" id="MobiDB-lite"/>
    </source>
</evidence>
<dbReference type="GO" id="GO:0006974">
    <property type="term" value="P:DNA damage response"/>
    <property type="evidence" value="ECO:0007669"/>
    <property type="project" value="UniProtKB-KW"/>
</dbReference>
<keyword evidence="3 7" id="KW-0227">DNA damage</keyword>
<evidence type="ECO:0000256" key="7">
    <source>
        <dbReference type="RuleBase" id="RU366049"/>
    </source>
</evidence>
<evidence type="ECO:0000256" key="2">
    <source>
        <dbReference type="ARBA" id="ARBA00006075"/>
    </source>
</evidence>
<comment type="caution">
    <text evidence="10">The sequence shown here is derived from an EMBL/GenBank/DDBJ whole genome shotgun (WGS) entry which is preliminary data.</text>
</comment>
<dbReference type="GO" id="GO:0043111">
    <property type="term" value="P:replication fork arrest"/>
    <property type="evidence" value="ECO:0007669"/>
    <property type="project" value="TreeGrafter"/>
</dbReference>
<keyword evidence="11" id="KW-1185">Reference proteome</keyword>
<comment type="subcellular location">
    <subcellularLocation>
        <location evidence="1 7">Nucleus</location>
    </subcellularLocation>
</comment>
<evidence type="ECO:0000256" key="6">
    <source>
        <dbReference type="ARBA" id="ARBA00023306"/>
    </source>
</evidence>
<dbReference type="InterPro" id="IPR012923">
    <property type="entry name" value="Csm3"/>
</dbReference>
<evidence type="ECO:0000313" key="11">
    <source>
        <dbReference type="Proteomes" id="UP000593566"/>
    </source>
</evidence>
<dbReference type="Pfam" id="PF07962">
    <property type="entry name" value="Swi3"/>
    <property type="match status" value="1"/>
</dbReference>
<dbReference type="PANTHER" id="PTHR13220">
    <property type="entry name" value="TIMELESS INTERACTING-RELATED"/>
    <property type="match status" value="1"/>
</dbReference>
<dbReference type="PANTHER" id="PTHR13220:SF11">
    <property type="entry name" value="TIMELESS-INTERACTING PROTEIN"/>
    <property type="match status" value="1"/>
</dbReference>
<feature type="region of interest" description="Disordered" evidence="8">
    <location>
        <begin position="150"/>
        <end position="180"/>
    </location>
</feature>
<feature type="compositionally biased region" description="Basic and acidic residues" evidence="8">
    <location>
        <begin position="212"/>
        <end position="223"/>
    </location>
</feature>
<protein>
    <recommendedName>
        <fullName evidence="7">Chromosome segregation in meiosis protein</fullName>
    </recommendedName>
</protein>
<evidence type="ECO:0000256" key="5">
    <source>
        <dbReference type="ARBA" id="ARBA00023242"/>
    </source>
</evidence>
<evidence type="ECO:0000259" key="9">
    <source>
        <dbReference type="Pfam" id="PF07962"/>
    </source>
</evidence>
<accession>A0A8H6CDV4</accession>
<dbReference type="GO" id="GO:0000076">
    <property type="term" value="P:DNA replication checkpoint signaling"/>
    <property type="evidence" value="ECO:0007669"/>
    <property type="project" value="UniProtKB-UniRule"/>
</dbReference>
<sequence length="266" mass="29970">MATTDVAARNVPPVDDLDDSLFDYDVGDVFRDVDTNMDVPAARADEKENGAGLGIDEEIKVTKKRAPVPKLDENRLLSPAGIPKLRRIAKERLKFKGKGHEYSDMARLLNMYQLWLDELYPRAKFADGLAIIEKLGHTKRMQTMRREWINEGKPQDSLDSLGEGTEELAGEQRSSKAGQQQYWEVKSRERPRTPVAVVGDDNDIHAATPTFPRDDGKTERDGDTENLFLEDSTKTVPILGQESRSPTREENFADDEDALLALNDVW</sequence>
<keyword evidence="4" id="KW-0236">DNA replication inhibitor</keyword>
<feature type="region of interest" description="Disordered" evidence="8">
    <location>
        <begin position="202"/>
        <end position="231"/>
    </location>
</feature>
<evidence type="ECO:0000256" key="3">
    <source>
        <dbReference type="ARBA" id="ARBA00022763"/>
    </source>
</evidence>
<comment type="similarity">
    <text evidence="2 7">Belongs to the CSM3 family.</text>
</comment>
<dbReference type="GeneID" id="59330110"/>
<comment type="function">
    <text evidence="7">Plays an important role in the control of DNA replication and the maintenance of replication fork stability.</text>
</comment>
<keyword evidence="6 7" id="KW-0131">Cell cycle</keyword>